<feature type="transmembrane region" description="Helical" evidence="8">
    <location>
        <begin position="96"/>
        <end position="121"/>
    </location>
</feature>
<dbReference type="InterPro" id="IPR050746">
    <property type="entry name" value="DAACS"/>
</dbReference>
<feature type="transmembrane region" description="Helical" evidence="8">
    <location>
        <begin position="21"/>
        <end position="47"/>
    </location>
</feature>
<keyword evidence="5 8" id="KW-1133">Transmembrane helix</keyword>
<proteinExistence type="inferred from homology"/>
<evidence type="ECO:0000256" key="9">
    <source>
        <dbReference type="SAM" id="MobiDB-lite"/>
    </source>
</evidence>
<protein>
    <recommendedName>
        <fullName evidence="8">Amino acid transporter</fullName>
    </recommendedName>
</protein>
<dbReference type="Pfam" id="PF00375">
    <property type="entry name" value="SDF"/>
    <property type="match status" value="1"/>
</dbReference>
<keyword evidence="7" id="KW-0325">Glycoprotein</keyword>
<evidence type="ECO:0000256" key="1">
    <source>
        <dbReference type="ARBA" id="ARBA00004141"/>
    </source>
</evidence>
<dbReference type="Gene3D" id="1.10.3860.10">
    <property type="entry name" value="Sodium:dicarboxylate symporter"/>
    <property type="match status" value="1"/>
</dbReference>
<evidence type="ECO:0000313" key="10">
    <source>
        <dbReference type="EMBL" id="KAK2092575.1"/>
    </source>
</evidence>
<dbReference type="Proteomes" id="UP001266305">
    <property type="component" value="Unassembled WGS sequence"/>
</dbReference>
<evidence type="ECO:0000256" key="6">
    <source>
        <dbReference type="ARBA" id="ARBA00023136"/>
    </source>
</evidence>
<dbReference type="InterPro" id="IPR001991">
    <property type="entry name" value="Na-dicarboxylate_symporter"/>
</dbReference>
<accession>A0ABQ9U749</accession>
<reference evidence="10 11" key="1">
    <citation type="submission" date="2023-05" db="EMBL/GenBank/DDBJ databases">
        <title>B98-5 Cell Line De Novo Hybrid Assembly: An Optical Mapping Approach.</title>
        <authorList>
            <person name="Kananen K."/>
            <person name="Auerbach J.A."/>
            <person name="Kautto E."/>
            <person name="Blachly J.S."/>
        </authorList>
    </citation>
    <scope>NUCLEOTIDE SEQUENCE [LARGE SCALE GENOMIC DNA]</scope>
    <source>
        <strain evidence="10">B95-8</strain>
        <tissue evidence="10">Cell line</tissue>
    </source>
</reference>
<name>A0ABQ9U749_SAGOE</name>
<dbReference type="SUPFAM" id="SSF118215">
    <property type="entry name" value="Proton glutamate symport protein"/>
    <property type="match status" value="1"/>
</dbReference>
<comment type="caution">
    <text evidence="8">Lacks conserved residue(s) required for the propagation of feature annotation.</text>
</comment>
<evidence type="ECO:0000256" key="2">
    <source>
        <dbReference type="ARBA" id="ARBA00022448"/>
    </source>
</evidence>
<dbReference type="PANTHER" id="PTHR11958:SF20">
    <property type="entry name" value="NEUTRAL AMINO ACID TRANSPORTER A"/>
    <property type="match status" value="1"/>
</dbReference>
<organism evidence="10 11">
    <name type="scientific">Saguinus oedipus</name>
    <name type="common">Cotton-top tamarin</name>
    <name type="synonym">Oedipomidas oedipus</name>
    <dbReference type="NCBI Taxonomy" id="9490"/>
    <lineage>
        <taxon>Eukaryota</taxon>
        <taxon>Metazoa</taxon>
        <taxon>Chordata</taxon>
        <taxon>Craniata</taxon>
        <taxon>Vertebrata</taxon>
        <taxon>Euteleostomi</taxon>
        <taxon>Mammalia</taxon>
        <taxon>Eutheria</taxon>
        <taxon>Euarchontoglires</taxon>
        <taxon>Primates</taxon>
        <taxon>Haplorrhini</taxon>
        <taxon>Platyrrhini</taxon>
        <taxon>Cebidae</taxon>
        <taxon>Callitrichinae</taxon>
        <taxon>Saguinus</taxon>
    </lineage>
</organism>
<keyword evidence="2 8" id="KW-0813">Transport</keyword>
<feature type="transmembrane region" description="Helical" evidence="8">
    <location>
        <begin position="133"/>
        <end position="162"/>
    </location>
</feature>
<keyword evidence="6 8" id="KW-0472">Membrane</keyword>
<evidence type="ECO:0000256" key="5">
    <source>
        <dbReference type="ARBA" id="ARBA00022989"/>
    </source>
</evidence>
<dbReference type="EMBL" id="JASSZA010000015">
    <property type="protein sequence ID" value="KAK2092575.1"/>
    <property type="molecule type" value="Genomic_DNA"/>
</dbReference>
<feature type="transmembrane region" description="Helical" evidence="8">
    <location>
        <begin position="53"/>
        <end position="76"/>
    </location>
</feature>
<evidence type="ECO:0000313" key="11">
    <source>
        <dbReference type="Proteomes" id="UP001266305"/>
    </source>
</evidence>
<dbReference type="PANTHER" id="PTHR11958">
    <property type="entry name" value="SODIUM/DICARBOXYLATE SYMPORTER-RELATED"/>
    <property type="match status" value="1"/>
</dbReference>
<evidence type="ECO:0000256" key="8">
    <source>
        <dbReference type="RuleBase" id="RU361216"/>
    </source>
</evidence>
<sequence length="285" mass="30257">MFLVGSKIVEMKDIIVLVTSLGKYIFASILGHVIHGGIVLPLIYFVFTRRNPFRFLLGLLAPFATAFATCSSSATLPSMMKCIEENNGVDKRISRFILPIGATVNMDGAAIFQCVATVFIAQLNNVELNAGQIFTILVTATASSVGAAGVPAGGVLTIAIILEAIGLPTHDLSLILAVDWIVQLDRNLQGVSSPVPSGKITFSPLFKMDRTTTVVNVEGDALGAGILHHLNQKATKKGEQELAEVKVEAIPNCKSEEETSPLVTHQNPPGPVASAPELESKESVL</sequence>
<dbReference type="PROSITE" id="PS00714">
    <property type="entry name" value="NA_DICARBOXYL_SYMP_2"/>
    <property type="match status" value="1"/>
</dbReference>
<comment type="subcellular location">
    <subcellularLocation>
        <location evidence="1 8">Membrane</location>
        <topology evidence="1 8">Multi-pass membrane protein</topology>
    </subcellularLocation>
</comment>
<dbReference type="InterPro" id="IPR018107">
    <property type="entry name" value="Na-dicarboxylate_symporter_CS"/>
</dbReference>
<comment type="caution">
    <text evidence="10">The sequence shown here is derived from an EMBL/GenBank/DDBJ whole genome shotgun (WGS) entry which is preliminary data.</text>
</comment>
<dbReference type="InterPro" id="IPR036458">
    <property type="entry name" value="Na:dicarbo_symporter_sf"/>
</dbReference>
<gene>
    <name evidence="10" type="primary">SLC1A4_2</name>
    <name evidence="10" type="ORF">P7K49_029103</name>
</gene>
<dbReference type="PRINTS" id="PR00173">
    <property type="entry name" value="EDTRNSPORT"/>
</dbReference>
<comment type="similarity">
    <text evidence="8">Belongs to the dicarboxylate/amino acid:cation symporter (DAACS) (TC 2.A.23) family.</text>
</comment>
<evidence type="ECO:0000256" key="7">
    <source>
        <dbReference type="ARBA" id="ARBA00023180"/>
    </source>
</evidence>
<keyword evidence="3 8" id="KW-0812">Transmembrane</keyword>
<evidence type="ECO:0000256" key="4">
    <source>
        <dbReference type="ARBA" id="ARBA00022847"/>
    </source>
</evidence>
<feature type="region of interest" description="Disordered" evidence="9">
    <location>
        <begin position="251"/>
        <end position="285"/>
    </location>
</feature>
<keyword evidence="11" id="KW-1185">Reference proteome</keyword>
<evidence type="ECO:0000256" key="3">
    <source>
        <dbReference type="ARBA" id="ARBA00022692"/>
    </source>
</evidence>
<keyword evidence="4 8" id="KW-0769">Symport</keyword>